<keyword evidence="5" id="KW-0862">Zinc</keyword>
<evidence type="ECO:0000259" key="9">
    <source>
        <dbReference type="PROSITE" id="PS50157"/>
    </source>
</evidence>
<feature type="compositionally biased region" description="Polar residues" evidence="8">
    <location>
        <begin position="498"/>
        <end position="511"/>
    </location>
</feature>
<feature type="region of interest" description="Disordered" evidence="8">
    <location>
        <begin position="460"/>
        <end position="511"/>
    </location>
</feature>
<dbReference type="GO" id="GO:0005634">
    <property type="term" value="C:nucleus"/>
    <property type="evidence" value="ECO:0007669"/>
    <property type="project" value="UniProtKB-SubCell"/>
</dbReference>
<dbReference type="AlphaFoldDB" id="A0A8S4NXH9"/>
<sequence length="822" mass="92451">MEGSEVDEMHQSPSILLCKNQNITILIYQVVRYKGRTTADMDGVKIKLEKIDDGYHDSSSYGGTIPATMTTSQMIKNETMDTNIYEAQNPHINSSTLLNIHRHLGMKYRRARTPPGTNAHSKPTCVNCKESFNTHKEFISHKLGYLNCSKYCYICRSEIKHVTMATHLEEFHPLTAKCLDKLKRTLHKHVTDNVTCRLCDISFSHDQDMERHFGSASHIDKMKVAEDVYICKSCQQTFTEQDAYAMHMLSVAQNGTCKNIKSELQQTVHIKPLDKIQNPTSKANTKYEKEAAKPNMSNNEQAAKIKQALVFAIQQRNDTNKTPECVPRVGTSICMYCGKQVPIQESVEHNKVCKTLYTVKASMQQQHKNQTLNTAVNAAYVCTVCKQSFSCKDSLAMHVLMHVKQEVDASKAARDSSTSGKYGKQMLKHVYNIQRYRCRKCSQAFGTQDELAMHMMSQANDPLHNGEQSSPGAKLTRSSGKQSLQRTSLNSPVLVPKTSLNSSIQPQGSTGQVGWRASLVLHKSNSQFPPSHPILPKEQPMNEHKHIDHTRECHSEGNIDTSQPTAAAIKRKAHSLDCDAPPTKQIKSIEQGLNDLRPSSVSNTPQSPIFKHGTNFMGLICYLCGTQFRDYQKLRDHIYRGQPCTPASDNQGLTERPRSNQSGATLYSNQSNHDDTPLSGSLILEPVDLTKTDTSEELEHVRLALDEYMKRQNDNATDPITKTRIKTEKVETHIDNNSNHAKNVQIASKDNSGEKDDVLQFVLSNQDSLHMCPHCKIIFVDQTIFQLHMGLHNHNKPWQCNICGTLTSGVHEFACHVVHLKK</sequence>
<comment type="subcellular location">
    <subcellularLocation>
        <location evidence="1">Nucleus</location>
    </subcellularLocation>
</comment>
<organism evidence="10 11">
    <name type="scientific">Owenia fusiformis</name>
    <name type="common">Polychaete worm</name>
    <dbReference type="NCBI Taxonomy" id="6347"/>
    <lineage>
        <taxon>Eukaryota</taxon>
        <taxon>Metazoa</taxon>
        <taxon>Spiralia</taxon>
        <taxon>Lophotrochozoa</taxon>
        <taxon>Annelida</taxon>
        <taxon>Polychaeta</taxon>
        <taxon>Sedentaria</taxon>
        <taxon>Canalipalpata</taxon>
        <taxon>Sabellida</taxon>
        <taxon>Oweniida</taxon>
        <taxon>Oweniidae</taxon>
        <taxon>Owenia</taxon>
    </lineage>
</organism>
<comment type="caution">
    <text evidence="10">The sequence shown here is derived from an EMBL/GenBank/DDBJ whole genome shotgun (WGS) entry which is preliminary data.</text>
</comment>
<gene>
    <name evidence="10" type="ORF">OFUS_LOCUS11725</name>
</gene>
<evidence type="ECO:0000256" key="6">
    <source>
        <dbReference type="ARBA" id="ARBA00023242"/>
    </source>
</evidence>
<dbReference type="PROSITE" id="PS50157">
    <property type="entry name" value="ZINC_FINGER_C2H2_2"/>
    <property type="match status" value="3"/>
</dbReference>
<evidence type="ECO:0000256" key="4">
    <source>
        <dbReference type="ARBA" id="ARBA00022771"/>
    </source>
</evidence>
<feature type="compositionally biased region" description="Polar residues" evidence="8">
    <location>
        <begin position="645"/>
        <end position="671"/>
    </location>
</feature>
<proteinExistence type="predicted"/>
<dbReference type="InterPro" id="IPR013087">
    <property type="entry name" value="Znf_C2H2_type"/>
</dbReference>
<evidence type="ECO:0000313" key="11">
    <source>
        <dbReference type="Proteomes" id="UP000749559"/>
    </source>
</evidence>
<evidence type="ECO:0000256" key="3">
    <source>
        <dbReference type="ARBA" id="ARBA00022737"/>
    </source>
</evidence>
<dbReference type="OrthoDB" id="5576026at2759"/>
<dbReference type="PANTHER" id="PTHR24406">
    <property type="entry name" value="TRANSCRIPTIONAL REPRESSOR CTCFL-RELATED"/>
    <property type="match status" value="1"/>
</dbReference>
<feature type="domain" description="C2H2-type" evidence="9">
    <location>
        <begin position="436"/>
        <end position="469"/>
    </location>
</feature>
<dbReference type="InterPro" id="IPR036236">
    <property type="entry name" value="Znf_C2H2_sf"/>
</dbReference>
<name>A0A8S4NXH9_OWEFU</name>
<evidence type="ECO:0000256" key="2">
    <source>
        <dbReference type="ARBA" id="ARBA00022723"/>
    </source>
</evidence>
<evidence type="ECO:0000313" key="10">
    <source>
        <dbReference type="EMBL" id="CAH1785707.1"/>
    </source>
</evidence>
<keyword evidence="4 7" id="KW-0863">Zinc-finger</keyword>
<dbReference type="InterPro" id="IPR050888">
    <property type="entry name" value="ZnF_C2H2-type_TF"/>
</dbReference>
<dbReference type="SMART" id="SM00355">
    <property type="entry name" value="ZnF_C2H2"/>
    <property type="match status" value="8"/>
</dbReference>
<feature type="domain" description="C2H2-type" evidence="9">
    <location>
        <begin position="770"/>
        <end position="797"/>
    </location>
</feature>
<reference evidence="10" key="1">
    <citation type="submission" date="2022-03" db="EMBL/GenBank/DDBJ databases">
        <authorList>
            <person name="Martin C."/>
        </authorList>
    </citation>
    <scope>NUCLEOTIDE SEQUENCE</scope>
</reference>
<keyword evidence="2" id="KW-0479">Metal-binding</keyword>
<accession>A0A8S4NXH9</accession>
<dbReference type="GO" id="GO:0008270">
    <property type="term" value="F:zinc ion binding"/>
    <property type="evidence" value="ECO:0007669"/>
    <property type="project" value="UniProtKB-KW"/>
</dbReference>
<dbReference type="Gene3D" id="3.30.160.60">
    <property type="entry name" value="Classic Zinc Finger"/>
    <property type="match status" value="3"/>
</dbReference>
<evidence type="ECO:0000256" key="1">
    <source>
        <dbReference type="ARBA" id="ARBA00004123"/>
    </source>
</evidence>
<evidence type="ECO:0000256" key="7">
    <source>
        <dbReference type="PROSITE-ProRule" id="PRU00042"/>
    </source>
</evidence>
<keyword evidence="6" id="KW-0539">Nucleus</keyword>
<keyword evidence="11" id="KW-1185">Reference proteome</keyword>
<dbReference type="Proteomes" id="UP000749559">
    <property type="component" value="Unassembled WGS sequence"/>
</dbReference>
<feature type="region of interest" description="Disordered" evidence="8">
    <location>
        <begin position="643"/>
        <end position="681"/>
    </location>
</feature>
<dbReference type="SUPFAM" id="SSF57667">
    <property type="entry name" value="beta-beta-alpha zinc fingers"/>
    <property type="match status" value="2"/>
</dbReference>
<feature type="domain" description="C2H2-type" evidence="9">
    <location>
        <begin position="380"/>
        <end position="407"/>
    </location>
</feature>
<protein>
    <recommendedName>
        <fullName evidence="9">C2H2-type domain-containing protein</fullName>
    </recommendedName>
</protein>
<evidence type="ECO:0000256" key="8">
    <source>
        <dbReference type="SAM" id="MobiDB-lite"/>
    </source>
</evidence>
<dbReference type="PROSITE" id="PS00028">
    <property type="entry name" value="ZINC_FINGER_C2H2_1"/>
    <property type="match status" value="3"/>
</dbReference>
<keyword evidence="3" id="KW-0677">Repeat</keyword>
<evidence type="ECO:0000256" key="5">
    <source>
        <dbReference type="ARBA" id="ARBA00022833"/>
    </source>
</evidence>
<dbReference type="EMBL" id="CAIIXF020000006">
    <property type="protein sequence ID" value="CAH1785707.1"/>
    <property type="molecule type" value="Genomic_DNA"/>
</dbReference>
<feature type="compositionally biased region" description="Polar residues" evidence="8">
    <location>
        <begin position="466"/>
        <end position="491"/>
    </location>
</feature>